<evidence type="ECO:0000313" key="2">
    <source>
        <dbReference type="EMBL" id="PJC94783.1"/>
    </source>
</evidence>
<name>A0A2M8HDZ0_9GAMM</name>
<dbReference type="PANTHER" id="PTHR40940:SF1">
    <property type="entry name" value="PROTEIN BATD"/>
    <property type="match status" value="1"/>
</dbReference>
<evidence type="ECO:0000313" key="3">
    <source>
        <dbReference type="Proteomes" id="UP000232060"/>
    </source>
</evidence>
<reference evidence="2 3" key="1">
    <citation type="submission" date="2017-11" db="EMBL/GenBank/DDBJ databases">
        <title>Draft genome sequence of environmental isolate Aeromonas lusitania sp. nov. MDC 2473.</title>
        <authorList>
            <person name="Colston S.M."/>
            <person name="Navarro A."/>
            <person name="Martinez-Murcia A.J."/>
            <person name="Graf J."/>
        </authorList>
    </citation>
    <scope>NUCLEOTIDE SEQUENCE [LARGE SCALE GENOMIC DNA]</scope>
    <source>
        <strain evidence="2 3">MDC 2473</strain>
    </source>
</reference>
<dbReference type="InterPro" id="IPR025738">
    <property type="entry name" value="BatD"/>
</dbReference>
<organism evidence="2 3">
    <name type="scientific">Aeromonas lusitana</name>
    <dbReference type="NCBI Taxonomy" id="931529"/>
    <lineage>
        <taxon>Bacteria</taxon>
        <taxon>Pseudomonadati</taxon>
        <taxon>Pseudomonadota</taxon>
        <taxon>Gammaproteobacteria</taxon>
        <taxon>Aeromonadales</taxon>
        <taxon>Aeromonadaceae</taxon>
        <taxon>Aeromonas</taxon>
    </lineage>
</organism>
<gene>
    <name evidence="2" type="ORF">CUC44_02235</name>
</gene>
<dbReference type="AlphaFoldDB" id="A0A2M8HDZ0"/>
<dbReference type="RefSeq" id="WP_100858376.1">
    <property type="nucleotide sequence ID" value="NZ_PGCP01000003.1"/>
</dbReference>
<dbReference type="Proteomes" id="UP000232060">
    <property type="component" value="Unassembled WGS sequence"/>
</dbReference>
<dbReference type="OrthoDB" id="5293418at2"/>
<evidence type="ECO:0008006" key="4">
    <source>
        <dbReference type="Google" id="ProtNLM"/>
    </source>
</evidence>
<comment type="caution">
    <text evidence="2">The sequence shown here is derived from an EMBL/GenBank/DDBJ whole genome shotgun (WGS) entry which is preliminary data.</text>
</comment>
<protein>
    <recommendedName>
        <fullName evidence="4">Protein BatD</fullName>
    </recommendedName>
</protein>
<dbReference type="EMBL" id="PGCP01000003">
    <property type="protein sequence ID" value="PJC94783.1"/>
    <property type="molecule type" value="Genomic_DNA"/>
</dbReference>
<dbReference type="PANTHER" id="PTHR40940">
    <property type="entry name" value="PROTEIN BATD-RELATED"/>
    <property type="match status" value="1"/>
</dbReference>
<feature type="region of interest" description="Disordered" evidence="1">
    <location>
        <begin position="108"/>
        <end position="145"/>
    </location>
</feature>
<proteinExistence type="predicted"/>
<evidence type="ECO:0000256" key="1">
    <source>
        <dbReference type="SAM" id="MobiDB-lite"/>
    </source>
</evidence>
<feature type="compositionally biased region" description="Low complexity" evidence="1">
    <location>
        <begin position="122"/>
        <end position="137"/>
    </location>
</feature>
<accession>A0A2M8HDZ0</accession>
<keyword evidence="3" id="KW-1185">Reference proteome</keyword>
<sequence>MLCWLLLRGFLLRCFLLRCFLIFWALLATQVLAAPPRAELLPGANEGDWLLVIEADGQRRSEELSLTPLLRQFAVGRVTMSRVTTEVKSLTRWQIPLHRVAREASQVPSLSLGEEHTPPLPLSASPSSDQDLADSPAEAPRPSPVELQTSVLHQGPLYPGQPFLYQLTLWLPDNMEAPNLSEPVGPGFTIRRLGNDQWESPASLGMPGRLTRKWLLQAKMPGLHPLESPRFQGRMPGQRGASESFSARAATQFVKVDKAPVEPVASSLVLSQQFIPASGVKVGEPIIRILTLVMEGGDGNRVPQLAMPPLPAHMQAKTDGEQQQERYVAKGALRFERQWRQALTADVAGDYPLPALDLPWFNTQSGQIEHAHLPAQILHFAPVPASPADEPAAAGERLLYWVLAILLLRTLWRHWPRWRAFYRLQSELAQREPDSSRWALLSWADLRWGGSHLHLAHLPCHSDPAIGFLLDALDRACFAPPSTSGGEPDWQALGKGLCAFETFAIAYSLRKLAWVHS</sequence>